<dbReference type="PATRIC" id="fig|1423804.4.peg.2275"/>
<evidence type="ECO:0000313" key="3">
    <source>
        <dbReference type="EMBL" id="KRN18230.1"/>
    </source>
</evidence>
<organism evidence="3 4">
    <name type="scientific">Secundilactobacillus similis DSM 23365 = JCM 2765</name>
    <dbReference type="NCBI Taxonomy" id="1423804"/>
    <lineage>
        <taxon>Bacteria</taxon>
        <taxon>Bacillati</taxon>
        <taxon>Bacillota</taxon>
        <taxon>Bacilli</taxon>
        <taxon>Lactobacillales</taxon>
        <taxon>Lactobacillaceae</taxon>
        <taxon>Secundilactobacillus</taxon>
    </lineage>
</organism>
<dbReference type="InterPro" id="IPR036938">
    <property type="entry name" value="PAP2/HPO_sf"/>
</dbReference>
<dbReference type="CDD" id="cd03392">
    <property type="entry name" value="PAP2_like_2"/>
    <property type="match status" value="1"/>
</dbReference>
<sequence>MLTKSNNHGWLIAGTVALLIFLGLAVGVALHASWLTAIDQPIQQAVRPLASPQRTHFFATLAAFGTPVANLLVSLLIMGYFAWHRDWFTTGWLVIVQAGIGVWTYLGKYLLHRARPIGKLVAQGGFSFPSGHTTGTATLVLILLFVVIPLFKNWEVQLLLSLISVIWLGMMGFDRIYLFVHYPTDVLAGLCLAITWWAVARWGYLRWAPQSTLVAQQATQQPASLE</sequence>
<keyword evidence="1" id="KW-0472">Membrane</keyword>
<dbReference type="AlphaFoldDB" id="A0A0R2ES58"/>
<dbReference type="Gene3D" id="1.20.144.10">
    <property type="entry name" value="Phosphatidic acid phosphatase type 2/haloperoxidase"/>
    <property type="match status" value="1"/>
</dbReference>
<evidence type="ECO:0000313" key="4">
    <source>
        <dbReference type="Proteomes" id="UP000051442"/>
    </source>
</evidence>
<feature type="transmembrane region" description="Helical" evidence="1">
    <location>
        <begin position="186"/>
        <end position="204"/>
    </location>
</feature>
<feature type="transmembrane region" description="Helical" evidence="1">
    <location>
        <begin position="12"/>
        <end position="37"/>
    </location>
</feature>
<dbReference type="Pfam" id="PF01569">
    <property type="entry name" value="PAP2"/>
    <property type="match status" value="1"/>
</dbReference>
<dbReference type="EMBL" id="AYZM01000158">
    <property type="protein sequence ID" value="KRN18230.1"/>
    <property type="molecule type" value="Genomic_DNA"/>
</dbReference>
<accession>A0A0R2ES58</accession>
<comment type="caution">
    <text evidence="3">The sequence shown here is derived from an EMBL/GenBank/DDBJ whole genome shotgun (WGS) entry which is preliminary data.</text>
</comment>
<feature type="transmembrane region" description="Helical" evidence="1">
    <location>
        <begin position="90"/>
        <end position="111"/>
    </location>
</feature>
<proteinExistence type="predicted"/>
<feature type="domain" description="Phosphatidic acid phosphatase type 2/haloperoxidase" evidence="2">
    <location>
        <begin position="93"/>
        <end position="201"/>
    </location>
</feature>
<dbReference type="InterPro" id="IPR000326">
    <property type="entry name" value="PAP2/HPO"/>
</dbReference>
<feature type="transmembrane region" description="Helical" evidence="1">
    <location>
        <begin position="158"/>
        <end position="180"/>
    </location>
</feature>
<dbReference type="SMART" id="SM00014">
    <property type="entry name" value="acidPPc"/>
    <property type="match status" value="1"/>
</dbReference>
<dbReference type="PANTHER" id="PTHR14969">
    <property type="entry name" value="SPHINGOSINE-1-PHOSPHATE PHOSPHOHYDROLASE"/>
    <property type="match status" value="1"/>
</dbReference>
<dbReference type="PANTHER" id="PTHR14969:SF13">
    <property type="entry name" value="AT30094P"/>
    <property type="match status" value="1"/>
</dbReference>
<evidence type="ECO:0000256" key="1">
    <source>
        <dbReference type="SAM" id="Phobius"/>
    </source>
</evidence>
<dbReference type="STRING" id="1423804.FD14_GL002094"/>
<protein>
    <recommendedName>
        <fullName evidence="2">Phosphatidic acid phosphatase type 2/haloperoxidase domain-containing protein</fullName>
    </recommendedName>
</protein>
<dbReference type="OrthoDB" id="9789113at2"/>
<keyword evidence="4" id="KW-1185">Reference proteome</keyword>
<keyword evidence="1" id="KW-0812">Transmembrane</keyword>
<dbReference type="RefSeq" id="WP_054732821.1">
    <property type="nucleotide sequence ID" value="NZ_AYZM01000158.1"/>
</dbReference>
<feature type="transmembrane region" description="Helical" evidence="1">
    <location>
        <begin position="57"/>
        <end position="83"/>
    </location>
</feature>
<reference evidence="3 4" key="1">
    <citation type="journal article" date="2015" name="Genome Announc.">
        <title>Expanding the biotechnology potential of lactobacilli through comparative genomics of 213 strains and associated genera.</title>
        <authorList>
            <person name="Sun Z."/>
            <person name="Harris H.M."/>
            <person name="McCann A."/>
            <person name="Guo C."/>
            <person name="Argimon S."/>
            <person name="Zhang W."/>
            <person name="Yang X."/>
            <person name="Jeffery I.B."/>
            <person name="Cooney J.C."/>
            <person name="Kagawa T.F."/>
            <person name="Liu W."/>
            <person name="Song Y."/>
            <person name="Salvetti E."/>
            <person name="Wrobel A."/>
            <person name="Rasinkangas P."/>
            <person name="Parkhill J."/>
            <person name="Rea M.C."/>
            <person name="O'Sullivan O."/>
            <person name="Ritari J."/>
            <person name="Douillard F.P."/>
            <person name="Paul Ross R."/>
            <person name="Yang R."/>
            <person name="Briner A.E."/>
            <person name="Felis G.E."/>
            <person name="de Vos W.M."/>
            <person name="Barrangou R."/>
            <person name="Klaenhammer T.R."/>
            <person name="Caufield P.W."/>
            <person name="Cui Y."/>
            <person name="Zhang H."/>
            <person name="O'Toole P.W."/>
        </authorList>
    </citation>
    <scope>NUCLEOTIDE SEQUENCE [LARGE SCALE GENOMIC DNA]</scope>
    <source>
        <strain evidence="3 4">DSM 23365</strain>
    </source>
</reference>
<gene>
    <name evidence="3" type="ORF">FD14_GL002094</name>
</gene>
<feature type="transmembrane region" description="Helical" evidence="1">
    <location>
        <begin position="131"/>
        <end position="151"/>
    </location>
</feature>
<evidence type="ECO:0000259" key="2">
    <source>
        <dbReference type="SMART" id="SM00014"/>
    </source>
</evidence>
<dbReference type="Proteomes" id="UP000051442">
    <property type="component" value="Unassembled WGS sequence"/>
</dbReference>
<name>A0A0R2ES58_9LACO</name>
<dbReference type="SUPFAM" id="SSF48317">
    <property type="entry name" value="Acid phosphatase/Vanadium-dependent haloperoxidase"/>
    <property type="match status" value="1"/>
</dbReference>
<keyword evidence="1" id="KW-1133">Transmembrane helix</keyword>